<evidence type="ECO:0000256" key="1">
    <source>
        <dbReference type="SAM" id="Phobius"/>
    </source>
</evidence>
<protein>
    <submittedName>
        <fullName evidence="2">Uncharacterized protein</fullName>
    </submittedName>
</protein>
<keyword evidence="1" id="KW-0472">Membrane</keyword>
<keyword evidence="1" id="KW-1133">Transmembrane helix</keyword>
<organism evidence="2 3">
    <name type="scientific">Daphnia magna</name>
    <dbReference type="NCBI Taxonomy" id="35525"/>
    <lineage>
        <taxon>Eukaryota</taxon>
        <taxon>Metazoa</taxon>
        <taxon>Ecdysozoa</taxon>
        <taxon>Arthropoda</taxon>
        <taxon>Crustacea</taxon>
        <taxon>Branchiopoda</taxon>
        <taxon>Diplostraca</taxon>
        <taxon>Cladocera</taxon>
        <taxon>Anomopoda</taxon>
        <taxon>Daphniidae</taxon>
        <taxon>Daphnia</taxon>
    </lineage>
</organism>
<accession>A0ABQ9ZK83</accession>
<feature type="transmembrane region" description="Helical" evidence="1">
    <location>
        <begin position="149"/>
        <end position="166"/>
    </location>
</feature>
<comment type="caution">
    <text evidence="2">The sequence shown here is derived from an EMBL/GenBank/DDBJ whole genome shotgun (WGS) entry which is preliminary data.</text>
</comment>
<reference evidence="2 3" key="1">
    <citation type="journal article" date="2023" name="Nucleic Acids Res.">
        <title>The hologenome of Daphnia magna reveals possible DNA methylation and microbiome-mediated evolution of the host genome.</title>
        <authorList>
            <person name="Chaturvedi A."/>
            <person name="Li X."/>
            <person name="Dhandapani V."/>
            <person name="Marshall H."/>
            <person name="Kissane S."/>
            <person name="Cuenca-Cambronero M."/>
            <person name="Asole G."/>
            <person name="Calvet F."/>
            <person name="Ruiz-Romero M."/>
            <person name="Marangio P."/>
            <person name="Guigo R."/>
            <person name="Rago D."/>
            <person name="Mirbahai L."/>
            <person name="Eastwood N."/>
            <person name="Colbourne J.K."/>
            <person name="Zhou J."/>
            <person name="Mallon E."/>
            <person name="Orsini L."/>
        </authorList>
    </citation>
    <scope>NUCLEOTIDE SEQUENCE [LARGE SCALE GENOMIC DNA]</scope>
    <source>
        <strain evidence="2">LRV0_1</strain>
    </source>
</reference>
<proteinExistence type="predicted"/>
<sequence length="183" mass="21268">MICSVLTPMDLYKYLVEIGFIDSSVSSYCLQCSGQLTLIPSTTVIDGCQLKCNNRIGVNGSNIKTKLYSWFHKSHLIIHEILTLTYYWWSEISQKYVENDLDLGGDLTIYERTSLMNYMMNETIQVLQMTVVDSFSSVVTLYYLKMKLLYFTILLYYFTITLLYPPKTPILPRKARAWSRLVT</sequence>
<gene>
    <name evidence="2" type="ORF">OUZ56_025567</name>
</gene>
<evidence type="ECO:0000313" key="2">
    <source>
        <dbReference type="EMBL" id="KAK4013333.1"/>
    </source>
</evidence>
<evidence type="ECO:0000313" key="3">
    <source>
        <dbReference type="Proteomes" id="UP001234178"/>
    </source>
</evidence>
<dbReference type="EMBL" id="JAOYFB010000004">
    <property type="protein sequence ID" value="KAK4013333.1"/>
    <property type="molecule type" value="Genomic_DNA"/>
</dbReference>
<name>A0ABQ9ZK83_9CRUS</name>
<dbReference type="Proteomes" id="UP001234178">
    <property type="component" value="Unassembled WGS sequence"/>
</dbReference>
<keyword evidence="1" id="KW-0812">Transmembrane</keyword>
<keyword evidence="3" id="KW-1185">Reference proteome</keyword>